<dbReference type="InterPro" id="IPR037219">
    <property type="entry name" value="Peptidase_M41-like"/>
</dbReference>
<keyword evidence="1" id="KW-0812">Transmembrane</keyword>
<name>A0A848P5P6_9RALS</name>
<dbReference type="RefSeq" id="WP_169340877.1">
    <property type="nucleotide sequence ID" value="NZ_JABBZM010000017.1"/>
</dbReference>
<evidence type="ECO:0000256" key="1">
    <source>
        <dbReference type="SAM" id="Phobius"/>
    </source>
</evidence>
<sequence length="376" mass="40251">MKASRSWGSQWQQALEELRQAGPKPLALGALRFMLAHPLLVLGIVAVMVLDASVPAVGTLPPLAQVIYNATNIVGALGVVWWVARMVALVLETGLIDAIGDAALGIFERVVLLGLALIGVRAFGVELADFVASVKSNPDLALACVAAVIVMRFAFWFAPARGIPIACGSSSAHAVLRRPRRPQDIHRTAVHEAGHLILHGGQVDLPPGLAVAVSAEMGDHDLYRGYVNHSAAAPSVRTEGHLHWSMLMYLAGTEAERIVLGERADGSCGDNDKWLDAARAYLSTGFGEVFYADPTEDAALAHNRAVLNDLKEKCTLEVRTILMANRALLEELAAVIADQKTLNREQLAPYLERVVGVDARWHEGEITPAQVGLASA</sequence>
<evidence type="ECO:0008006" key="4">
    <source>
        <dbReference type="Google" id="ProtNLM"/>
    </source>
</evidence>
<feature type="transmembrane region" description="Helical" evidence="1">
    <location>
        <begin position="140"/>
        <end position="158"/>
    </location>
</feature>
<dbReference type="GO" id="GO:0006508">
    <property type="term" value="P:proteolysis"/>
    <property type="evidence" value="ECO:0007669"/>
    <property type="project" value="InterPro"/>
</dbReference>
<protein>
    <recommendedName>
        <fullName evidence="4">Peptidase M41 domain-containing protein</fullName>
    </recommendedName>
</protein>
<keyword evidence="1" id="KW-0472">Membrane</keyword>
<dbReference type="Proteomes" id="UP000575469">
    <property type="component" value="Unassembled WGS sequence"/>
</dbReference>
<keyword evidence="1" id="KW-1133">Transmembrane helix</keyword>
<feature type="transmembrane region" description="Helical" evidence="1">
    <location>
        <begin position="29"/>
        <end position="50"/>
    </location>
</feature>
<dbReference type="GO" id="GO:0004176">
    <property type="term" value="F:ATP-dependent peptidase activity"/>
    <property type="evidence" value="ECO:0007669"/>
    <property type="project" value="InterPro"/>
</dbReference>
<evidence type="ECO:0000313" key="3">
    <source>
        <dbReference type="Proteomes" id="UP000575469"/>
    </source>
</evidence>
<dbReference type="SUPFAM" id="SSF140990">
    <property type="entry name" value="FtsH protease domain-like"/>
    <property type="match status" value="1"/>
</dbReference>
<dbReference type="EMBL" id="JABBZM010000017">
    <property type="protein sequence ID" value="NMV39934.1"/>
    <property type="molecule type" value="Genomic_DNA"/>
</dbReference>
<organism evidence="2 3">
    <name type="scientific">Ralstonia insidiosa</name>
    <dbReference type="NCBI Taxonomy" id="190721"/>
    <lineage>
        <taxon>Bacteria</taxon>
        <taxon>Pseudomonadati</taxon>
        <taxon>Pseudomonadota</taxon>
        <taxon>Betaproteobacteria</taxon>
        <taxon>Burkholderiales</taxon>
        <taxon>Burkholderiaceae</taxon>
        <taxon>Ralstonia</taxon>
    </lineage>
</organism>
<dbReference type="Gene3D" id="1.20.58.760">
    <property type="entry name" value="Peptidase M41"/>
    <property type="match status" value="1"/>
</dbReference>
<accession>A0A848P5P6</accession>
<gene>
    <name evidence="2" type="ORF">HGR00_18650</name>
</gene>
<proteinExistence type="predicted"/>
<reference evidence="2 3" key="1">
    <citation type="submission" date="2020-04" db="EMBL/GenBank/DDBJ databases">
        <title>Ralstonia insidiosa genome sequencing and assembly.</title>
        <authorList>
            <person name="Martins R.C.R."/>
            <person name="Perdigao-Neto L.V."/>
            <person name="Levin A.S.S."/>
            <person name="Costa S.F."/>
        </authorList>
    </citation>
    <scope>NUCLEOTIDE SEQUENCE [LARGE SCALE GENOMIC DNA]</scope>
    <source>
        <strain evidence="2 3">5047</strain>
    </source>
</reference>
<evidence type="ECO:0000313" key="2">
    <source>
        <dbReference type="EMBL" id="NMV39934.1"/>
    </source>
</evidence>
<dbReference type="GO" id="GO:0004222">
    <property type="term" value="F:metalloendopeptidase activity"/>
    <property type="evidence" value="ECO:0007669"/>
    <property type="project" value="InterPro"/>
</dbReference>
<feature type="transmembrane region" description="Helical" evidence="1">
    <location>
        <begin position="70"/>
        <end position="91"/>
    </location>
</feature>
<feature type="transmembrane region" description="Helical" evidence="1">
    <location>
        <begin position="98"/>
        <end position="120"/>
    </location>
</feature>
<comment type="caution">
    <text evidence="2">The sequence shown here is derived from an EMBL/GenBank/DDBJ whole genome shotgun (WGS) entry which is preliminary data.</text>
</comment>
<dbReference type="AlphaFoldDB" id="A0A848P5P6"/>
<dbReference type="GO" id="GO:0005524">
    <property type="term" value="F:ATP binding"/>
    <property type="evidence" value="ECO:0007669"/>
    <property type="project" value="InterPro"/>
</dbReference>